<evidence type="ECO:0000313" key="6">
    <source>
        <dbReference type="Proteomes" id="UP000009022"/>
    </source>
</evidence>
<dbReference type="PRINTS" id="PR00018">
    <property type="entry name" value="KRINGLE"/>
</dbReference>
<feature type="non-terminal residue" evidence="5">
    <location>
        <position position="1"/>
    </location>
</feature>
<evidence type="ECO:0000313" key="5">
    <source>
        <dbReference type="EMBL" id="EDV20903.1"/>
    </source>
</evidence>
<dbReference type="PANTHER" id="PTHR24261">
    <property type="entry name" value="PLASMINOGEN-RELATED"/>
    <property type="match status" value="1"/>
</dbReference>
<dbReference type="FunFam" id="2.40.20.10:FF:000031">
    <property type="entry name" value="Plasminogen"/>
    <property type="match status" value="1"/>
</dbReference>
<dbReference type="PhylomeDB" id="B3S8L1"/>
<dbReference type="SUPFAM" id="SSF57440">
    <property type="entry name" value="Kringle-like"/>
    <property type="match status" value="1"/>
</dbReference>
<keyword evidence="2" id="KW-1015">Disulfide bond</keyword>
<keyword evidence="1 3" id="KW-0420">Kringle</keyword>
<comment type="caution">
    <text evidence="3">Lacks conserved residue(s) required for the propagation of feature annotation.</text>
</comment>
<dbReference type="EMBL" id="DS985256">
    <property type="protein sequence ID" value="EDV20903.1"/>
    <property type="molecule type" value="Genomic_DNA"/>
</dbReference>
<dbReference type="CTD" id="6757830"/>
<dbReference type="OMA" id="TWISMRI"/>
<dbReference type="InterPro" id="IPR050759">
    <property type="entry name" value="Serine_protease_kringle"/>
</dbReference>
<proteinExistence type="predicted"/>
<dbReference type="PANTHER" id="PTHR24261:SF7">
    <property type="entry name" value="KRINGLE DOMAIN-CONTAINING PROTEIN"/>
    <property type="match status" value="1"/>
</dbReference>
<dbReference type="SMART" id="SM00130">
    <property type="entry name" value="KR"/>
    <property type="match status" value="1"/>
</dbReference>
<evidence type="ECO:0000256" key="2">
    <source>
        <dbReference type="ARBA" id="ARBA00023157"/>
    </source>
</evidence>
<name>B3S8L1_TRIAD</name>
<dbReference type="GeneID" id="6757830"/>
<accession>B3S8L1</accession>
<dbReference type="InterPro" id="IPR013806">
    <property type="entry name" value="Kringle-like"/>
</dbReference>
<dbReference type="AlphaFoldDB" id="B3S8L1"/>
<organism evidence="5 6">
    <name type="scientific">Trichoplax adhaerens</name>
    <name type="common">Trichoplax reptans</name>
    <dbReference type="NCBI Taxonomy" id="10228"/>
    <lineage>
        <taxon>Eukaryota</taxon>
        <taxon>Metazoa</taxon>
        <taxon>Placozoa</taxon>
        <taxon>Uniplacotomia</taxon>
        <taxon>Trichoplacea</taxon>
        <taxon>Trichoplacidae</taxon>
        <taxon>Trichoplax</taxon>
    </lineage>
</organism>
<reference evidence="5 6" key="1">
    <citation type="journal article" date="2008" name="Nature">
        <title>The Trichoplax genome and the nature of placozoans.</title>
        <authorList>
            <person name="Srivastava M."/>
            <person name="Begovic E."/>
            <person name="Chapman J."/>
            <person name="Putnam N.H."/>
            <person name="Hellsten U."/>
            <person name="Kawashima T."/>
            <person name="Kuo A."/>
            <person name="Mitros T."/>
            <person name="Salamov A."/>
            <person name="Carpenter M.L."/>
            <person name="Signorovitch A.Y."/>
            <person name="Moreno M.A."/>
            <person name="Kamm K."/>
            <person name="Grimwood J."/>
            <person name="Schmutz J."/>
            <person name="Shapiro H."/>
            <person name="Grigoriev I.V."/>
            <person name="Buss L.W."/>
            <person name="Schierwater B."/>
            <person name="Dellaporta S.L."/>
            <person name="Rokhsar D.S."/>
        </authorList>
    </citation>
    <scope>NUCLEOTIDE SEQUENCE [LARGE SCALE GENOMIC DNA]</scope>
    <source>
        <strain evidence="5 6">Grell-BS-1999</strain>
    </source>
</reference>
<dbReference type="CDD" id="cd00108">
    <property type="entry name" value="KR"/>
    <property type="match status" value="1"/>
</dbReference>
<dbReference type="RefSeq" id="XP_002116547.1">
    <property type="nucleotide sequence ID" value="XM_002116511.1"/>
</dbReference>
<protein>
    <recommendedName>
        <fullName evidence="4">Kringle domain-containing protein</fullName>
    </recommendedName>
</protein>
<dbReference type="STRING" id="10228.B3S8L1"/>
<dbReference type="HOGENOM" id="CLU_158332_2_0_1"/>
<feature type="domain" description="Kringle" evidence="4">
    <location>
        <begin position="2"/>
        <end position="78"/>
    </location>
</feature>
<dbReference type="Proteomes" id="UP000009022">
    <property type="component" value="Unassembled WGS sequence"/>
</dbReference>
<dbReference type="Pfam" id="PF00051">
    <property type="entry name" value="Kringle"/>
    <property type="match status" value="1"/>
</dbReference>
<dbReference type="InParanoid" id="B3S8L1"/>
<keyword evidence="6" id="KW-1185">Reference proteome</keyword>
<evidence type="ECO:0000256" key="1">
    <source>
        <dbReference type="ARBA" id="ARBA00022572"/>
    </source>
</evidence>
<dbReference type="Gene3D" id="2.40.20.10">
    <property type="entry name" value="Plasminogen Kringle 4"/>
    <property type="match status" value="1"/>
</dbReference>
<dbReference type="InterPro" id="IPR000001">
    <property type="entry name" value="Kringle"/>
</dbReference>
<dbReference type="InterPro" id="IPR038178">
    <property type="entry name" value="Kringle_sf"/>
</dbReference>
<evidence type="ECO:0000256" key="3">
    <source>
        <dbReference type="PROSITE-ProRule" id="PRU00121"/>
    </source>
</evidence>
<sequence>ETCITSDGDYYRGRVRVTETGKNCISWSKAPPPFTSSNYQEYDLWTNWCRNPGASRAKPWCYISDTTFEWEYCNITTCGPTNITSGSLYPLGGEGI</sequence>
<dbReference type="PROSITE" id="PS50070">
    <property type="entry name" value="KRINGLE_2"/>
    <property type="match status" value="1"/>
</dbReference>
<evidence type="ECO:0000259" key="4">
    <source>
        <dbReference type="PROSITE" id="PS50070"/>
    </source>
</evidence>
<gene>
    <name evidence="5" type="ORF">TRIADDRAFT_31001</name>
</gene>
<dbReference type="KEGG" id="tad:TRIADDRAFT_31001"/>
<dbReference type="OrthoDB" id="41905at2759"/>